<protein>
    <submittedName>
        <fullName evidence="1">Uncharacterized protein</fullName>
    </submittedName>
</protein>
<organism evidence="1">
    <name type="scientific">marine metagenome</name>
    <dbReference type="NCBI Taxonomy" id="408172"/>
    <lineage>
        <taxon>unclassified sequences</taxon>
        <taxon>metagenomes</taxon>
        <taxon>ecological metagenomes</taxon>
    </lineage>
</organism>
<feature type="non-terminal residue" evidence="1">
    <location>
        <position position="173"/>
    </location>
</feature>
<dbReference type="AlphaFoldDB" id="A0A383AKV5"/>
<sequence length="173" mass="20420">MNIISYSLFKPRQFYEHRTWDENKFDENRYFFNIPALCAVNKALYPNFSMHLTVCSDTESHPLFSFYKTLCEKDSTFSYAVNTEDYQGHEPALWRIGLLWKEGVKLLLSRDLDSLPNRQEYQATRCFEKSDQLVHTIRSHEHHFNYPCRMLIGLSGFRPSQIAEGLLTSSFED</sequence>
<reference evidence="1" key="1">
    <citation type="submission" date="2018-05" db="EMBL/GenBank/DDBJ databases">
        <authorList>
            <person name="Lanie J.A."/>
            <person name="Ng W.-L."/>
            <person name="Kazmierczak K.M."/>
            <person name="Andrzejewski T.M."/>
            <person name="Davidsen T.M."/>
            <person name="Wayne K.J."/>
            <person name="Tettelin H."/>
            <person name="Glass J.I."/>
            <person name="Rusch D."/>
            <person name="Podicherti R."/>
            <person name="Tsui H.-C.T."/>
            <person name="Winkler M.E."/>
        </authorList>
    </citation>
    <scope>NUCLEOTIDE SEQUENCE</scope>
</reference>
<dbReference type="EMBL" id="UINC01192856">
    <property type="protein sequence ID" value="SVE08200.1"/>
    <property type="molecule type" value="Genomic_DNA"/>
</dbReference>
<proteinExistence type="predicted"/>
<accession>A0A383AKV5</accession>
<name>A0A383AKV5_9ZZZZ</name>
<evidence type="ECO:0000313" key="1">
    <source>
        <dbReference type="EMBL" id="SVE08200.1"/>
    </source>
</evidence>
<gene>
    <name evidence="1" type="ORF">METZ01_LOCUS461054</name>
</gene>